<sequence>MQFKNNNFRSYSSIKQILVNRTLITFFFILILFSAILVNLYFLQIVHFEEYQIKSMNNYIKLNPVAPRRGLIYDRNGIPLAINRSAYHLELVLKDFIKVNNKIPNIRKIFNITDKDLKKINKKSNMNTIISVAHELNEKQLYYFATNRYLLPNSYLKKDEKRYYPFGKTLTHVLGYVARINRKDREYLEKNKEKDNYIVDKNIGKLGIESYYEKILHGNSGYQQIKINSIGRKIKLLDERLPKSGKDIYLTIDIKLQQYIEKLLSNKGRIAVIASNPQNGEILAMVSTPSYDANLFINGLSTKSYNMLLQNKDLPLYNRAIQATYPPASTVKPYIALTALEAGIINKNTNIFDLGWWKMPGSKKYYHDWKKSGHGYINIIKSIEESSDTFFYQIAYNMGINYISQWMTKFGFGQYTGIDLPQENKGNMPTRNWKINRFHKPWYQGDTIPVGIGQGYWTATPLQMNIAMITLINNGVVKVPHILFAVKEAHSNKFYYNKPFSKNVIYSNFKYWSIVKQGMYGVANNRHGTAYQNFANAPYKIAAKSGTAQLFKLRKNETYNSHKINENLRDHKLMNAFAPYDKPRIAITIIMENSSNNKIGKIMRQILDYFLIYKNK</sequence>
<evidence type="ECO:0000313" key="18">
    <source>
        <dbReference type="Proteomes" id="UP000296144"/>
    </source>
</evidence>
<keyword evidence="9 14" id="KW-0133">Cell shape</keyword>
<dbReference type="Pfam" id="PF03717">
    <property type="entry name" value="PBP_dimer"/>
    <property type="match status" value="1"/>
</dbReference>
<dbReference type="RefSeq" id="WP_136130064.1">
    <property type="nucleotide sequence ID" value="NZ_PDKU01000001.1"/>
</dbReference>
<evidence type="ECO:0000256" key="10">
    <source>
        <dbReference type="ARBA" id="ARBA00022984"/>
    </source>
</evidence>
<dbReference type="InterPro" id="IPR001460">
    <property type="entry name" value="PCN-bd_Tpept"/>
</dbReference>
<dbReference type="SUPFAM" id="SSF56601">
    <property type="entry name" value="beta-lactamase/transpeptidase-like"/>
    <property type="match status" value="1"/>
</dbReference>
<dbReference type="GO" id="GO:0008658">
    <property type="term" value="F:penicillin binding"/>
    <property type="evidence" value="ECO:0007669"/>
    <property type="project" value="UniProtKB-UniRule"/>
</dbReference>
<dbReference type="GO" id="GO:0071972">
    <property type="term" value="F:peptidoglycan L,D-transpeptidase activity"/>
    <property type="evidence" value="ECO:0007669"/>
    <property type="project" value="TreeGrafter"/>
</dbReference>
<dbReference type="GO" id="GO:0009252">
    <property type="term" value="P:peptidoglycan biosynthetic process"/>
    <property type="evidence" value="ECO:0007669"/>
    <property type="project" value="UniProtKB-UniRule"/>
</dbReference>
<comment type="similarity">
    <text evidence="14">Belongs to the transpeptidase family. MrdA subfamily.</text>
</comment>
<evidence type="ECO:0000256" key="14">
    <source>
        <dbReference type="HAMAP-Rule" id="MF_02081"/>
    </source>
</evidence>
<dbReference type="Gene3D" id="3.90.1310.10">
    <property type="entry name" value="Penicillin-binding protein 2a (Domain 2)"/>
    <property type="match status" value="1"/>
</dbReference>
<comment type="subcellular location">
    <subcellularLocation>
        <location evidence="14">Cell inner membrane</location>
        <topology evidence="14">Single-pass membrane protein</topology>
    </subcellularLocation>
    <subcellularLocation>
        <location evidence="2">Cell membrane</location>
    </subcellularLocation>
    <subcellularLocation>
        <location evidence="1">Membrane</location>
        <topology evidence="1">Single-pass membrane protein</topology>
    </subcellularLocation>
</comment>
<comment type="caution">
    <text evidence="17">The sequence shown here is derived from an EMBL/GenBank/DDBJ whole genome shotgun (WGS) entry which is preliminary data.</text>
</comment>
<dbReference type="InterPro" id="IPR050515">
    <property type="entry name" value="Beta-lactam/transpept"/>
</dbReference>
<dbReference type="InterPro" id="IPR036138">
    <property type="entry name" value="PBP_dimer_sf"/>
</dbReference>
<evidence type="ECO:0000256" key="1">
    <source>
        <dbReference type="ARBA" id="ARBA00004167"/>
    </source>
</evidence>
<keyword evidence="18" id="KW-1185">Reference proteome</keyword>
<reference evidence="17 18" key="1">
    <citation type="journal article" date="2018" name="Genome Biol. Evol.">
        <title>Cladogenesis and Genomic Streamlining in Extracellular Endosymbionts of Tropical Stink Bugs.</title>
        <authorList>
            <person name="Otero-Bravo A."/>
            <person name="Goffredi S."/>
            <person name="Sabree Z.L."/>
        </authorList>
    </citation>
    <scope>NUCLEOTIDE SEQUENCE [LARGE SCALE GENOMIC DNA]</scope>
    <source>
        <strain evidence="17 18">SoEL</strain>
    </source>
</reference>
<accession>A0A2P5SX39</accession>
<dbReference type="GO" id="GO:0071555">
    <property type="term" value="P:cell wall organization"/>
    <property type="evidence" value="ECO:0007669"/>
    <property type="project" value="UniProtKB-KW"/>
</dbReference>
<comment type="pathway">
    <text evidence="14">Cell wall biogenesis; peptidoglycan biosynthesis.</text>
</comment>
<dbReference type="Pfam" id="PF00905">
    <property type="entry name" value="Transpeptidase"/>
    <property type="match status" value="1"/>
</dbReference>
<evidence type="ECO:0000256" key="6">
    <source>
        <dbReference type="ARBA" id="ARBA00022670"/>
    </source>
</evidence>
<keyword evidence="5 14" id="KW-0121">Carboxypeptidase</keyword>
<feature type="transmembrane region" description="Helical" evidence="14">
    <location>
        <begin position="21"/>
        <end position="43"/>
    </location>
</feature>
<evidence type="ECO:0000259" key="16">
    <source>
        <dbReference type="Pfam" id="PF03717"/>
    </source>
</evidence>
<evidence type="ECO:0000256" key="13">
    <source>
        <dbReference type="ARBA" id="ARBA00023316"/>
    </source>
</evidence>
<proteinExistence type="inferred from homology"/>
<evidence type="ECO:0000256" key="8">
    <source>
        <dbReference type="ARBA" id="ARBA00022801"/>
    </source>
</evidence>
<evidence type="ECO:0000256" key="2">
    <source>
        <dbReference type="ARBA" id="ARBA00004236"/>
    </source>
</evidence>
<evidence type="ECO:0000256" key="12">
    <source>
        <dbReference type="ARBA" id="ARBA00023136"/>
    </source>
</evidence>
<dbReference type="HAMAP" id="MF_02081">
    <property type="entry name" value="MrdA_transpept"/>
    <property type="match status" value="1"/>
</dbReference>
<dbReference type="GO" id="GO:0006508">
    <property type="term" value="P:proteolysis"/>
    <property type="evidence" value="ECO:0007669"/>
    <property type="project" value="UniProtKB-KW"/>
</dbReference>
<keyword evidence="8 14" id="KW-0378">Hydrolase</keyword>
<evidence type="ECO:0000256" key="4">
    <source>
        <dbReference type="ARBA" id="ARBA00022519"/>
    </source>
</evidence>
<feature type="domain" description="Penicillin-binding protein dimerisation" evidence="16">
    <location>
        <begin position="65"/>
        <end position="235"/>
    </location>
</feature>
<evidence type="ECO:0000259" key="15">
    <source>
        <dbReference type="Pfam" id="PF00905"/>
    </source>
</evidence>
<evidence type="ECO:0000313" key="17">
    <source>
        <dbReference type="EMBL" id="PPI86901.1"/>
    </source>
</evidence>
<dbReference type="InterPro" id="IPR012338">
    <property type="entry name" value="Beta-lactam/transpept-like"/>
</dbReference>
<feature type="active site" description="Acyl-ester intermediate" evidence="14">
    <location>
        <position position="329"/>
    </location>
</feature>
<keyword evidence="13 14" id="KW-0961">Cell wall biogenesis/degradation</keyword>
<dbReference type="SUPFAM" id="SSF56519">
    <property type="entry name" value="Penicillin binding protein dimerisation domain"/>
    <property type="match status" value="1"/>
</dbReference>
<protein>
    <recommendedName>
        <fullName evidence="14">Peptidoglycan D,D-transpeptidase MrdA</fullName>
        <ecNumber evidence="14">3.4.16.4</ecNumber>
    </recommendedName>
    <alternativeName>
        <fullName evidence="14">Penicillin-binding protein 2</fullName>
        <shortName evidence="14">PBP-2</shortName>
    </alternativeName>
</protein>
<dbReference type="OrthoDB" id="9766847at2"/>
<evidence type="ECO:0000256" key="5">
    <source>
        <dbReference type="ARBA" id="ARBA00022645"/>
    </source>
</evidence>
<feature type="domain" description="Penicillin-binding protein transpeptidase" evidence="15">
    <location>
        <begin position="271"/>
        <end position="602"/>
    </location>
</feature>
<comment type="catalytic activity">
    <reaction evidence="14">
        <text>Preferential cleavage: (Ac)2-L-Lys-D-Ala-|-D-Ala. Also transpeptidation of peptidyl-alanyl moieties that are N-acyl substituents of D-alanine.</text>
        <dbReference type="EC" id="3.4.16.4"/>
    </reaction>
</comment>
<dbReference type="GO" id="GO:0005886">
    <property type="term" value="C:plasma membrane"/>
    <property type="evidence" value="ECO:0007669"/>
    <property type="project" value="UniProtKB-SubCell"/>
</dbReference>
<dbReference type="NCBIfam" id="TIGR03423">
    <property type="entry name" value="pbp2_mrdA"/>
    <property type="match status" value="1"/>
</dbReference>
<evidence type="ECO:0000256" key="9">
    <source>
        <dbReference type="ARBA" id="ARBA00022960"/>
    </source>
</evidence>
<dbReference type="Proteomes" id="UP000296144">
    <property type="component" value="Unassembled WGS sequence"/>
</dbReference>
<dbReference type="EMBL" id="PDKU01000001">
    <property type="protein sequence ID" value="PPI86901.1"/>
    <property type="molecule type" value="Genomic_DNA"/>
</dbReference>
<keyword evidence="12 14" id="KW-0472">Membrane</keyword>
<keyword evidence="7 14" id="KW-0812">Transmembrane</keyword>
<dbReference type="PANTHER" id="PTHR30627:SF2">
    <property type="entry name" value="PEPTIDOGLYCAN D,D-TRANSPEPTIDASE MRDA"/>
    <property type="match status" value="1"/>
</dbReference>
<comment type="caution">
    <text evidence="14">Lacks conserved residue(s) required for the propagation of feature annotation.</text>
</comment>
<dbReference type="Gene3D" id="3.30.1390.30">
    <property type="entry name" value="Penicillin-binding protein 2a, domain 3"/>
    <property type="match status" value="1"/>
</dbReference>
<evidence type="ECO:0000256" key="11">
    <source>
        <dbReference type="ARBA" id="ARBA00022989"/>
    </source>
</evidence>
<dbReference type="PANTHER" id="PTHR30627">
    <property type="entry name" value="PEPTIDOGLYCAN D,D-TRANSPEPTIDASE"/>
    <property type="match status" value="1"/>
</dbReference>
<dbReference type="GO" id="GO:0009002">
    <property type="term" value="F:serine-type D-Ala-D-Ala carboxypeptidase activity"/>
    <property type="evidence" value="ECO:0007669"/>
    <property type="project" value="UniProtKB-UniRule"/>
</dbReference>
<dbReference type="EC" id="3.4.16.4" evidence="14"/>
<dbReference type="InterPro" id="IPR005311">
    <property type="entry name" value="PBP_dimer"/>
</dbReference>
<evidence type="ECO:0000256" key="7">
    <source>
        <dbReference type="ARBA" id="ARBA00022692"/>
    </source>
</evidence>
<name>A0A2P5SX39_9GAMM</name>
<dbReference type="GO" id="GO:0008360">
    <property type="term" value="P:regulation of cell shape"/>
    <property type="evidence" value="ECO:0007669"/>
    <property type="project" value="UniProtKB-KW"/>
</dbReference>
<dbReference type="AlphaFoldDB" id="A0A2P5SX39"/>
<keyword evidence="6 14" id="KW-0645">Protease</keyword>
<keyword evidence="10 14" id="KW-0573">Peptidoglycan synthesis</keyword>
<dbReference type="Gene3D" id="3.40.710.10">
    <property type="entry name" value="DD-peptidase/beta-lactamase superfamily"/>
    <property type="match status" value="1"/>
</dbReference>
<evidence type="ECO:0000256" key="3">
    <source>
        <dbReference type="ARBA" id="ARBA00022475"/>
    </source>
</evidence>
<keyword evidence="3 14" id="KW-1003">Cell membrane</keyword>
<comment type="function">
    <text evidence="14">Catalyzes cross-linking of the peptidoglycan cell wall.</text>
</comment>
<dbReference type="InterPro" id="IPR017790">
    <property type="entry name" value="Penicillin-binding_protein_2"/>
</dbReference>
<keyword evidence="11 14" id="KW-1133">Transmembrane helix</keyword>
<keyword evidence="4 14" id="KW-0997">Cell inner membrane</keyword>
<organism evidence="17 18">
    <name type="scientific">Candidatus Pantoea edessiphila</name>
    <dbReference type="NCBI Taxonomy" id="2044610"/>
    <lineage>
        <taxon>Bacteria</taxon>
        <taxon>Pseudomonadati</taxon>
        <taxon>Pseudomonadota</taxon>
        <taxon>Gammaproteobacteria</taxon>
        <taxon>Enterobacterales</taxon>
        <taxon>Erwiniaceae</taxon>
        <taxon>Pantoea</taxon>
    </lineage>
</organism>
<gene>
    <name evidence="14 17" type="primary">mrdA</name>
    <name evidence="17" type="ORF">CRV10_01460</name>
</gene>